<dbReference type="SMART" id="SM00471">
    <property type="entry name" value="HDc"/>
    <property type="match status" value="1"/>
</dbReference>
<dbReference type="InterPro" id="IPR006674">
    <property type="entry name" value="HD_domain"/>
</dbReference>
<dbReference type="PANTHER" id="PTHR11373">
    <property type="entry name" value="DEOXYNUCLEOSIDE TRIPHOSPHATE TRIPHOSPHOHYDROLASE"/>
    <property type="match status" value="1"/>
</dbReference>
<evidence type="ECO:0000259" key="3">
    <source>
        <dbReference type="PROSITE" id="PS51831"/>
    </source>
</evidence>
<sequence>MDPRKRPREDDSSEANGNAFKTPEKRVSVVPRGEADFMRWGVGETCEYLRGKGLQDWTGTFTDRPEEDLEQIGIQPQILHRINKVFNDPIHGHIEVHPLLIRIIDTPQFQRLRNIKQLGGVYFVFPGASHNRFEHSIGVGHLAGRLVQALSDRQPELLISHRDILCVKIAGLCHDLGHGPFSHMFDRIFIPKARPGVKWKHEIASLKMFDYLVEDNELKPVMEEHGLVLEEDLDFITELITGLPKSSDAPSAPNSVHEIASLEMFDYLVEDNGLKPVMEEHGLVLEEDLDFIPELITGLPKSSDAPSAPNSVWQYKGRPEEKSFLYEIVANKRNGIDVDKWDYFARDCHHLGITNNFDYRRFLHFARVCEVEGKKQICTRDKEVDNMYDMFHTRNCLHRRAYQHKVGNIVETMITEAFLLADDHIEVEGSESKTFKMSTAIDDMEAYSKLTDQVFQQILYSSSSELAGARKILRNIVCRRLYKCVGETHADKPITVTEEKLQQWRVEVSGATPKTGPQSDVLLTPDDFIFSVVCMDYGMKEKNPVDNVWFYSKSDPNKAFQIRKNQKTDQETLAVARKHVVQWCMNNNFSKPQDGDVTAPELMV</sequence>
<dbReference type="Proteomes" id="UP001148018">
    <property type="component" value="Unassembled WGS sequence"/>
</dbReference>
<protein>
    <recommendedName>
        <fullName evidence="3">HD domain-containing protein</fullName>
    </recommendedName>
</protein>
<gene>
    <name evidence="4" type="ORF">NHX12_013326</name>
</gene>
<feature type="domain" description="HD" evidence="3">
    <location>
        <begin position="132"/>
        <end position="243"/>
    </location>
</feature>
<dbReference type="GO" id="GO:0006203">
    <property type="term" value="P:dGTP catabolic process"/>
    <property type="evidence" value="ECO:0007669"/>
    <property type="project" value="TreeGrafter"/>
</dbReference>
<dbReference type="GO" id="GO:0051607">
    <property type="term" value="P:defense response to virus"/>
    <property type="evidence" value="ECO:0007669"/>
    <property type="project" value="TreeGrafter"/>
</dbReference>
<proteinExistence type="inferred from homology"/>
<dbReference type="InterPro" id="IPR050135">
    <property type="entry name" value="dGTPase-like"/>
</dbReference>
<name>A0A9Q0DE64_9TELE</name>
<dbReference type="Gene3D" id="3.30.70.2760">
    <property type="match status" value="1"/>
</dbReference>
<feature type="region of interest" description="Disordered" evidence="2">
    <location>
        <begin position="1"/>
        <end position="26"/>
    </location>
</feature>
<evidence type="ECO:0000313" key="4">
    <source>
        <dbReference type="EMBL" id="KAJ3586935.1"/>
    </source>
</evidence>
<dbReference type="EMBL" id="JANIIK010000117">
    <property type="protein sequence ID" value="KAJ3586935.1"/>
    <property type="molecule type" value="Genomic_DNA"/>
</dbReference>
<dbReference type="PROSITE" id="PS51831">
    <property type="entry name" value="HD"/>
    <property type="match status" value="1"/>
</dbReference>
<dbReference type="AlphaFoldDB" id="A0A9Q0DE64"/>
<comment type="similarity">
    <text evidence="1">Belongs to the SAMHD1 family.</text>
</comment>
<accession>A0A9Q0DE64</accession>
<dbReference type="GO" id="GO:0045088">
    <property type="term" value="P:regulation of innate immune response"/>
    <property type="evidence" value="ECO:0007669"/>
    <property type="project" value="TreeGrafter"/>
</dbReference>
<comment type="caution">
    <text evidence="4">The sequence shown here is derived from an EMBL/GenBank/DDBJ whole genome shotgun (WGS) entry which is preliminary data.</text>
</comment>
<dbReference type="InterPro" id="IPR003607">
    <property type="entry name" value="HD/PDEase_dom"/>
</dbReference>
<reference evidence="4" key="1">
    <citation type="submission" date="2022-07" db="EMBL/GenBank/DDBJ databases">
        <title>Chromosome-level genome of Muraenolepis orangiensis.</title>
        <authorList>
            <person name="Kim J."/>
        </authorList>
    </citation>
    <scope>NUCLEOTIDE SEQUENCE</scope>
    <source>
        <strain evidence="4">KU_S4_2022</strain>
        <tissue evidence="4">Muscle</tissue>
    </source>
</reference>
<dbReference type="Pfam" id="PF01966">
    <property type="entry name" value="HD"/>
    <property type="match status" value="1"/>
</dbReference>
<evidence type="ECO:0000256" key="2">
    <source>
        <dbReference type="SAM" id="MobiDB-lite"/>
    </source>
</evidence>
<dbReference type="Gene3D" id="1.10.3210.10">
    <property type="entry name" value="Hypothetical protein af1432"/>
    <property type="match status" value="2"/>
</dbReference>
<evidence type="ECO:0000313" key="5">
    <source>
        <dbReference type="Proteomes" id="UP001148018"/>
    </source>
</evidence>
<feature type="compositionally biased region" description="Basic and acidic residues" evidence="2">
    <location>
        <begin position="1"/>
        <end position="10"/>
    </location>
</feature>
<organism evidence="4 5">
    <name type="scientific">Muraenolepis orangiensis</name>
    <name type="common">Patagonian moray cod</name>
    <dbReference type="NCBI Taxonomy" id="630683"/>
    <lineage>
        <taxon>Eukaryota</taxon>
        <taxon>Metazoa</taxon>
        <taxon>Chordata</taxon>
        <taxon>Craniata</taxon>
        <taxon>Vertebrata</taxon>
        <taxon>Euteleostomi</taxon>
        <taxon>Actinopterygii</taxon>
        <taxon>Neopterygii</taxon>
        <taxon>Teleostei</taxon>
        <taxon>Neoteleostei</taxon>
        <taxon>Acanthomorphata</taxon>
        <taxon>Zeiogadaria</taxon>
        <taxon>Gadariae</taxon>
        <taxon>Gadiformes</taxon>
        <taxon>Muraenolepidoidei</taxon>
        <taxon>Muraenolepididae</taxon>
        <taxon>Muraenolepis</taxon>
    </lineage>
</organism>
<dbReference type="GO" id="GO:0008832">
    <property type="term" value="F:dGTPase activity"/>
    <property type="evidence" value="ECO:0007669"/>
    <property type="project" value="TreeGrafter"/>
</dbReference>
<dbReference type="GO" id="GO:0005634">
    <property type="term" value="C:nucleus"/>
    <property type="evidence" value="ECO:0007669"/>
    <property type="project" value="TreeGrafter"/>
</dbReference>
<dbReference type="OrthoDB" id="9991235at2759"/>
<keyword evidence="5" id="KW-1185">Reference proteome</keyword>
<dbReference type="SUPFAM" id="SSF109604">
    <property type="entry name" value="HD-domain/PDEase-like"/>
    <property type="match status" value="1"/>
</dbReference>
<dbReference type="PANTHER" id="PTHR11373:SF4">
    <property type="entry name" value="DEOXYNUCLEOSIDE TRIPHOSPHATE TRIPHOSPHOHYDROLASE SAMHD1"/>
    <property type="match status" value="1"/>
</dbReference>
<evidence type="ECO:0000256" key="1">
    <source>
        <dbReference type="ARBA" id="ARBA00005776"/>
    </source>
</evidence>
<dbReference type="CDD" id="cd00077">
    <property type="entry name" value="HDc"/>
    <property type="match status" value="1"/>
</dbReference>